<dbReference type="EMBL" id="AUSU01000009">
    <property type="protein sequence ID" value="EPS74706.1"/>
    <property type="molecule type" value="Genomic_DNA"/>
</dbReference>
<organism evidence="2 3">
    <name type="scientific">Genlisea aurea</name>
    <dbReference type="NCBI Taxonomy" id="192259"/>
    <lineage>
        <taxon>Eukaryota</taxon>
        <taxon>Viridiplantae</taxon>
        <taxon>Streptophyta</taxon>
        <taxon>Embryophyta</taxon>
        <taxon>Tracheophyta</taxon>
        <taxon>Spermatophyta</taxon>
        <taxon>Magnoliopsida</taxon>
        <taxon>eudicotyledons</taxon>
        <taxon>Gunneridae</taxon>
        <taxon>Pentapetalae</taxon>
        <taxon>asterids</taxon>
        <taxon>lamiids</taxon>
        <taxon>Lamiales</taxon>
        <taxon>Lentibulariaceae</taxon>
        <taxon>Genlisea</taxon>
    </lineage>
</organism>
<comment type="caution">
    <text evidence="2">The sequence shown here is derived from an EMBL/GenBank/DDBJ whole genome shotgun (WGS) entry which is preliminary data.</text>
</comment>
<proteinExistence type="predicted"/>
<dbReference type="AlphaFoldDB" id="S8DB15"/>
<evidence type="ECO:0000313" key="2">
    <source>
        <dbReference type="EMBL" id="EPS74706.1"/>
    </source>
</evidence>
<accession>S8DB15</accession>
<gene>
    <name evidence="2" type="ORF">M569_00081</name>
</gene>
<protein>
    <submittedName>
        <fullName evidence="2">Uncharacterized protein</fullName>
    </submittedName>
</protein>
<evidence type="ECO:0000256" key="1">
    <source>
        <dbReference type="SAM" id="MobiDB-lite"/>
    </source>
</evidence>
<name>S8DB15_9LAMI</name>
<keyword evidence="3" id="KW-1185">Reference proteome</keyword>
<feature type="compositionally biased region" description="Polar residues" evidence="1">
    <location>
        <begin position="37"/>
        <end position="50"/>
    </location>
</feature>
<feature type="region of interest" description="Disordered" evidence="1">
    <location>
        <begin position="37"/>
        <end position="56"/>
    </location>
</feature>
<evidence type="ECO:0000313" key="3">
    <source>
        <dbReference type="Proteomes" id="UP000015453"/>
    </source>
</evidence>
<dbReference type="Proteomes" id="UP000015453">
    <property type="component" value="Unassembled WGS sequence"/>
</dbReference>
<sequence>MQPSPSLEAAYGMMLNVEPARDDLTIAGSALMSKGSSETAANYDSATKPVTDSKGKGGIVLNGCEQGIRRSLVSKD</sequence>
<reference evidence="2 3" key="1">
    <citation type="journal article" date="2013" name="BMC Genomics">
        <title>The miniature genome of a carnivorous plant Genlisea aurea contains a low number of genes and short non-coding sequences.</title>
        <authorList>
            <person name="Leushkin E.V."/>
            <person name="Sutormin R.A."/>
            <person name="Nabieva E.R."/>
            <person name="Penin A.A."/>
            <person name="Kondrashov A.S."/>
            <person name="Logacheva M.D."/>
        </authorList>
    </citation>
    <scope>NUCLEOTIDE SEQUENCE [LARGE SCALE GENOMIC DNA]</scope>
</reference>